<organism evidence="2 3">
    <name type="scientific">Alteribacter keqinensis</name>
    <dbReference type="NCBI Taxonomy" id="2483800"/>
    <lineage>
        <taxon>Bacteria</taxon>
        <taxon>Bacillati</taxon>
        <taxon>Bacillota</taxon>
        <taxon>Bacilli</taxon>
        <taxon>Bacillales</taxon>
        <taxon>Bacillaceae</taxon>
        <taxon>Alteribacter</taxon>
    </lineage>
</organism>
<evidence type="ECO:0000256" key="1">
    <source>
        <dbReference type="SAM" id="Phobius"/>
    </source>
</evidence>
<dbReference type="InterPro" id="IPR024515">
    <property type="entry name" value="DUF3397"/>
</dbReference>
<dbReference type="Pfam" id="PF11877">
    <property type="entry name" value="DUF3397"/>
    <property type="match status" value="1"/>
</dbReference>
<feature type="transmembrane region" description="Helical" evidence="1">
    <location>
        <begin position="66"/>
        <end position="88"/>
    </location>
</feature>
<dbReference type="Proteomes" id="UP000278746">
    <property type="component" value="Unassembled WGS sequence"/>
</dbReference>
<sequence length="129" mass="14825">MTMIGNLLAGFIATLITVPLIGLYLVYLISVKVTRNKVFALKVAVDVSLIFFVLSVHFFILEIWGISLIGYVLALLFLTAIGFTIAHWRMYTDVQFIRIMKGVWRFQFVLFFVLHFVLMFVGFTAKMYA</sequence>
<dbReference type="OrthoDB" id="2353183at2"/>
<evidence type="ECO:0000313" key="2">
    <source>
        <dbReference type="EMBL" id="RNA69697.1"/>
    </source>
</evidence>
<feature type="transmembrane region" description="Helical" evidence="1">
    <location>
        <begin position="6"/>
        <end position="27"/>
    </location>
</feature>
<keyword evidence="1" id="KW-0812">Transmembrane</keyword>
<keyword evidence="1" id="KW-0472">Membrane</keyword>
<gene>
    <name evidence="2" type="ORF">EBO34_07115</name>
</gene>
<comment type="caution">
    <text evidence="2">The sequence shown here is derived from an EMBL/GenBank/DDBJ whole genome shotgun (WGS) entry which is preliminary data.</text>
</comment>
<protein>
    <submittedName>
        <fullName evidence="2">DUF3397 domain-containing protein</fullName>
    </submittedName>
</protein>
<proteinExistence type="predicted"/>
<dbReference type="EMBL" id="RHIB01000001">
    <property type="protein sequence ID" value="RNA69697.1"/>
    <property type="molecule type" value="Genomic_DNA"/>
</dbReference>
<accession>A0A3M7TVS1</accession>
<keyword evidence="3" id="KW-1185">Reference proteome</keyword>
<keyword evidence="1" id="KW-1133">Transmembrane helix</keyword>
<feature type="transmembrane region" description="Helical" evidence="1">
    <location>
        <begin position="39"/>
        <end position="60"/>
    </location>
</feature>
<evidence type="ECO:0000313" key="3">
    <source>
        <dbReference type="Proteomes" id="UP000278746"/>
    </source>
</evidence>
<name>A0A3M7TVS1_9BACI</name>
<feature type="transmembrane region" description="Helical" evidence="1">
    <location>
        <begin position="108"/>
        <end position="128"/>
    </location>
</feature>
<reference evidence="2 3" key="1">
    <citation type="submission" date="2018-10" db="EMBL/GenBank/DDBJ databases">
        <title>Bacillus Keqinensis sp. nov., a moderately halophilic bacterium isolated from a saline-alkaline lake.</title>
        <authorList>
            <person name="Wang H."/>
        </authorList>
    </citation>
    <scope>NUCLEOTIDE SEQUENCE [LARGE SCALE GENOMIC DNA]</scope>
    <source>
        <strain evidence="2 3">KQ-3</strain>
    </source>
</reference>
<dbReference type="AlphaFoldDB" id="A0A3M7TVS1"/>